<proteinExistence type="predicted"/>
<evidence type="ECO:0000313" key="3">
    <source>
        <dbReference type="Proteomes" id="UP000238937"/>
    </source>
</evidence>
<name>A0A2T1GNK6_9CYAN</name>
<dbReference type="InterPro" id="IPR046737">
    <property type="entry name" value="DUF6629"/>
</dbReference>
<dbReference type="RefSeq" id="WP_106299354.1">
    <property type="nucleotide sequence ID" value="NZ_PVWO01000004.1"/>
</dbReference>
<accession>A0A2T1GNK6</accession>
<protein>
    <submittedName>
        <fullName evidence="2">Uncharacterized protein</fullName>
    </submittedName>
</protein>
<feature type="transmembrane region" description="Helical" evidence="1">
    <location>
        <begin position="188"/>
        <end position="206"/>
    </location>
</feature>
<evidence type="ECO:0000256" key="1">
    <source>
        <dbReference type="SAM" id="Phobius"/>
    </source>
</evidence>
<reference evidence="2 3" key="1">
    <citation type="submission" date="2018-03" db="EMBL/GenBank/DDBJ databases">
        <title>The ancient ancestry and fast evolution of plastids.</title>
        <authorList>
            <person name="Moore K.R."/>
            <person name="Magnabosco C."/>
            <person name="Momper L."/>
            <person name="Gold D.A."/>
            <person name="Bosak T."/>
            <person name="Fournier G.P."/>
        </authorList>
    </citation>
    <scope>NUCLEOTIDE SEQUENCE [LARGE SCALE GENOMIC DNA]</scope>
    <source>
        <strain evidence="2 3">CCALA 037</strain>
    </source>
</reference>
<keyword evidence="3" id="KW-1185">Reference proteome</keyword>
<keyword evidence="1" id="KW-0472">Membrane</keyword>
<dbReference type="Pfam" id="PF20334">
    <property type="entry name" value="DUF6629"/>
    <property type="match status" value="1"/>
</dbReference>
<sequence length="215" mass="23782">MCFSAIVSFSAAAGLSCLGVATIGQTTSKRELLLASFPCLFAVQQTLEGLVWIGKDNSYFTHGDTIGTYGFLLFATLIWLVLSPLAMYLLAEDINRKRFLLGLAIGGGVLGIYLFGWIVARGVEPQLFSGNLFYDLRFIPFYEIIKYLYLAIISVPFLTAESSILQLFGVSIVLSFICSQIFFQITLVSVWCFFAAILSGSLYFIMRNESSNKMA</sequence>
<feature type="transmembrane region" description="Helical" evidence="1">
    <location>
        <begin position="99"/>
        <end position="119"/>
    </location>
</feature>
<dbReference type="OrthoDB" id="8441457at2"/>
<evidence type="ECO:0000313" key="2">
    <source>
        <dbReference type="EMBL" id="PSB59500.1"/>
    </source>
</evidence>
<dbReference type="AlphaFoldDB" id="A0A2T1GNK6"/>
<dbReference type="EMBL" id="PVWO01000004">
    <property type="protein sequence ID" value="PSB59500.1"/>
    <property type="molecule type" value="Genomic_DNA"/>
</dbReference>
<comment type="caution">
    <text evidence="2">The sequence shown here is derived from an EMBL/GenBank/DDBJ whole genome shotgun (WGS) entry which is preliminary data.</text>
</comment>
<feature type="transmembrane region" description="Helical" evidence="1">
    <location>
        <begin position="6"/>
        <end position="25"/>
    </location>
</feature>
<feature type="transmembrane region" description="Helical" evidence="1">
    <location>
        <begin position="66"/>
        <end position="90"/>
    </location>
</feature>
<keyword evidence="1" id="KW-1133">Transmembrane helix</keyword>
<feature type="transmembrane region" description="Helical" evidence="1">
    <location>
        <begin position="139"/>
        <end position="158"/>
    </location>
</feature>
<organism evidence="2 3">
    <name type="scientific">Chamaesiphon polymorphus CCALA 037</name>
    <dbReference type="NCBI Taxonomy" id="2107692"/>
    <lineage>
        <taxon>Bacteria</taxon>
        <taxon>Bacillati</taxon>
        <taxon>Cyanobacteriota</taxon>
        <taxon>Cyanophyceae</taxon>
        <taxon>Gomontiellales</taxon>
        <taxon>Chamaesiphonaceae</taxon>
        <taxon>Chamaesiphon</taxon>
    </lineage>
</organism>
<feature type="transmembrane region" description="Helical" evidence="1">
    <location>
        <begin position="165"/>
        <end position="182"/>
    </location>
</feature>
<gene>
    <name evidence="2" type="ORF">C7B77_00460</name>
</gene>
<feature type="transmembrane region" description="Helical" evidence="1">
    <location>
        <begin position="32"/>
        <end position="54"/>
    </location>
</feature>
<dbReference type="Proteomes" id="UP000238937">
    <property type="component" value="Unassembled WGS sequence"/>
</dbReference>
<keyword evidence="1" id="KW-0812">Transmembrane</keyword>